<dbReference type="EMBL" id="FZPD01000006">
    <property type="protein sequence ID" value="SNT36844.1"/>
    <property type="molecule type" value="Genomic_DNA"/>
</dbReference>
<dbReference type="GO" id="GO:0003677">
    <property type="term" value="F:DNA binding"/>
    <property type="evidence" value="ECO:0007669"/>
    <property type="project" value="InterPro"/>
</dbReference>
<dbReference type="OrthoDB" id="9780326at2"/>
<dbReference type="PANTHER" id="PTHR43133">
    <property type="entry name" value="RNA POLYMERASE ECF-TYPE SIGMA FACTO"/>
    <property type="match status" value="1"/>
</dbReference>
<dbReference type="InterPro" id="IPR036388">
    <property type="entry name" value="WH-like_DNA-bd_sf"/>
</dbReference>
<evidence type="ECO:0000259" key="6">
    <source>
        <dbReference type="Pfam" id="PF08281"/>
    </source>
</evidence>
<comment type="similarity">
    <text evidence="1">Belongs to the sigma-70 factor family. ECF subfamily.</text>
</comment>
<dbReference type="NCBIfam" id="TIGR02937">
    <property type="entry name" value="sigma70-ECF"/>
    <property type="match status" value="1"/>
</dbReference>
<dbReference type="GO" id="GO:0016987">
    <property type="term" value="F:sigma factor activity"/>
    <property type="evidence" value="ECO:0007669"/>
    <property type="project" value="UniProtKB-KW"/>
</dbReference>
<gene>
    <name evidence="7" type="ORF">SAMN05421640_3595</name>
</gene>
<keyword evidence="3" id="KW-0731">Sigma factor</keyword>
<dbReference type="InterPro" id="IPR013324">
    <property type="entry name" value="RNA_pol_sigma_r3/r4-like"/>
</dbReference>
<evidence type="ECO:0000259" key="5">
    <source>
        <dbReference type="Pfam" id="PF04542"/>
    </source>
</evidence>
<dbReference type="Proteomes" id="UP000198393">
    <property type="component" value="Unassembled WGS sequence"/>
</dbReference>
<keyword evidence="4" id="KW-0804">Transcription</keyword>
<dbReference type="InterPro" id="IPR013325">
    <property type="entry name" value="RNA_pol_sigma_r2"/>
</dbReference>
<organism evidence="7 8">
    <name type="scientific">Ekhidna lutea</name>
    <dbReference type="NCBI Taxonomy" id="447679"/>
    <lineage>
        <taxon>Bacteria</taxon>
        <taxon>Pseudomonadati</taxon>
        <taxon>Bacteroidota</taxon>
        <taxon>Cytophagia</taxon>
        <taxon>Cytophagales</taxon>
        <taxon>Reichenbachiellaceae</taxon>
        <taxon>Ekhidna</taxon>
    </lineage>
</organism>
<dbReference type="SUPFAM" id="SSF88946">
    <property type="entry name" value="Sigma2 domain of RNA polymerase sigma factors"/>
    <property type="match status" value="1"/>
</dbReference>
<dbReference type="InterPro" id="IPR039425">
    <property type="entry name" value="RNA_pol_sigma-70-like"/>
</dbReference>
<evidence type="ECO:0000256" key="2">
    <source>
        <dbReference type="ARBA" id="ARBA00023015"/>
    </source>
</evidence>
<sequence>MQVSQVTTAMVNMDDLIEKAMTGDERSFNQLVSLWYKRIYNYVLKQCSVEELASDITQRTFISVFRNLAKLKDITRFKPWIYRIATNYCHEEGRKWSRSRTVPFTTSQGDDGETMIREEGQAEGAFYNPEMSYRQQEMQRILFASLQKISEDQRSVIIMKEYEGMKFREIAEVMDTSENTVKTWMYRGLKLLKNYLEEERITKETLSYEL</sequence>
<reference evidence="7 8" key="1">
    <citation type="submission" date="2017-06" db="EMBL/GenBank/DDBJ databases">
        <authorList>
            <person name="Kim H.J."/>
            <person name="Triplett B.A."/>
        </authorList>
    </citation>
    <scope>NUCLEOTIDE SEQUENCE [LARGE SCALE GENOMIC DNA]</scope>
    <source>
        <strain evidence="7 8">DSM 19307</strain>
    </source>
</reference>
<evidence type="ECO:0000256" key="3">
    <source>
        <dbReference type="ARBA" id="ARBA00023082"/>
    </source>
</evidence>
<keyword evidence="2" id="KW-0805">Transcription regulation</keyword>
<keyword evidence="8" id="KW-1185">Reference proteome</keyword>
<feature type="domain" description="RNA polymerase sigma factor 70 region 4 type 2" evidence="6">
    <location>
        <begin position="144"/>
        <end position="192"/>
    </location>
</feature>
<dbReference type="SUPFAM" id="SSF88659">
    <property type="entry name" value="Sigma3 and sigma4 domains of RNA polymerase sigma factors"/>
    <property type="match status" value="1"/>
</dbReference>
<dbReference type="PANTHER" id="PTHR43133:SF51">
    <property type="entry name" value="RNA POLYMERASE SIGMA FACTOR"/>
    <property type="match status" value="1"/>
</dbReference>
<feature type="domain" description="RNA polymerase sigma-70 region 2" evidence="5">
    <location>
        <begin position="31"/>
        <end position="95"/>
    </location>
</feature>
<dbReference type="InterPro" id="IPR014284">
    <property type="entry name" value="RNA_pol_sigma-70_dom"/>
</dbReference>
<dbReference type="InterPro" id="IPR013249">
    <property type="entry name" value="RNA_pol_sigma70_r4_t2"/>
</dbReference>
<dbReference type="Gene3D" id="1.10.1740.10">
    <property type="match status" value="1"/>
</dbReference>
<proteinExistence type="inferred from homology"/>
<dbReference type="GO" id="GO:0006352">
    <property type="term" value="P:DNA-templated transcription initiation"/>
    <property type="evidence" value="ECO:0007669"/>
    <property type="project" value="InterPro"/>
</dbReference>
<name>A0A239M4E8_EKHLU</name>
<dbReference type="AlphaFoldDB" id="A0A239M4E8"/>
<dbReference type="Pfam" id="PF08281">
    <property type="entry name" value="Sigma70_r4_2"/>
    <property type="match status" value="1"/>
</dbReference>
<evidence type="ECO:0000256" key="1">
    <source>
        <dbReference type="ARBA" id="ARBA00010641"/>
    </source>
</evidence>
<protein>
    <submittedName>
        <fullName evidence="7">RNA polymerase sigma-70 factor, ECF subfamily</fullName>
    </submittedName>
</protein>
<evidence type="ECO:0000313" key="8">
    <source>
        <dbReference type="Proteomes" id="UP000198393"/>
    </source>
</evidence>
<evidence type="ECO:0000313" key="7">
    <source>
        <dbReference type="EMBL" id="SNT36844.1"/>
    </source>
</evidence>
<dbReference type="RefSeq" id="WP_089358260.1">
    <property type="nucleotide sequence ID" value="NZ_FZPD01000006.1"/>
</dbReference>
<dbReference type="CDD" id="cd06171">
    <property type="entry name" value="Sigma70_r4"/>
    <property type="match status" value="1"/>
</dbReference>
<dbReference type="Pfam" id="PF04542">
    <property type="entry name" value="Sigma70_r2"/>
    <property type="match status" value="1"/>
</dbReference>
<dbReference type="InterPro" id="IPR007627">
    <property type="entry name" value="RNA_pol_sigma70_r2"/>
</dbReference>
<dbReference type="Gene3D" id="1.10.10.10">
    <property type="entry name" value="Winged helix-like DNA-binding domain superfamily/Winged helix DNA-binding domain"/>
    <property type="match status" value="1"/>
</dbReference>
<accession>A0A239M4E8</accession>
<evidence type="ECO:0000256" key="4">
    <source>
        <dbReference type="ARBA" id="ARBA00023163"/>
    </source>
</evidence>